<sequence length="247" mass="29055">MFSKAFIHSIKDRLVGRFVEAEDFSITYRKGEDETVMLNISYTYKEDIFFRFKSTSTLEFDITYSPGEVYETEQYSNIDEVSALLKEIKTWIGNVDKEIQSSPEMRRAEENKRHIDEITNKLSSYQDETEFTNSEVEELKNKLDQLEKSLIEKIQNDIEKEGDFNSEISSLKRDISKLKLQSEHLTKKNWLLLFGTKTYMWTQKHPKLATLLGTTAYNYLPDDIKERMPTEFVQVLLPKLNQTDPEN</sequence>
<feature type="coiled-coil region" evidence="1">
    <location>
        <begin position="108"/>
        <end position="188"/>
    </location>
</feature>
<evidence type="ECO:0000313" key="3">
    <source>
        <dbReference type="Proteomes" id="UP000678228"/>
    </source>
</evidence>
<organism evidence="2 3">
    <name type="scientific">Halalkalibacter suaedae</name>
    <dbReference type="NCBI Taxonomy" id="2822140"/>
    <lineage>
        <taxon>Bacteria</taxon>
        <taxon>Bacillati</taxon>
        <taxon>Bacillota</taxon>
        <taxon>Bacilli</taxon>
        <taxon>Bacillales</taxon>
        <taxon>Bacillaceae</taxon>
        <taxon>Halalkalibacter</taxon>
    </lineage>
</organism>
<protein>
    <submittedName>
        <fullName evidence="2">Uncharacterized protein</fullName>
    </submittedName>
</protein>
<gene>
    <name evidence="2" type="ORF">J7W16_08325</name>
</gene>
<proteinExistence type="predicted"/>
<keyword evidence="3" id="KW-1185">Reference proteome</keyword>
<dbReference type="EMBL" id="JAGKSQ010000003">
    <property type="protein sequence ID" value="MBP3951140.1"/>
    <property type="molecule type" value="Genomic_DNA"/>
</dbReference>
<evidence type="ECO:0000313" key="2">
    <source>
        <dbReference type="EMBL" id="MBP3951140.1"/>
    </source>
</evidence>
<accession>A0A940WRG4</accession>
<dbReference type="Proteomes" id="UP000678228">
    <property type="component" value="Unassembled WGS sequence"/>
</dbReference>
<comment type="caution">
    <text evidence="2">The sequence shown here is derived from an EMBL/GenBank/DDBJ whole genome shotgun (WGS) entry which is preliminary data.</text>
</comment>
<keyword evidence="1" id="KW-0175">Coiled coil</keyword>
<reference evidence="2" key="1">
    <citation type="submission" date="2021-03" db="EMBL/GenBank/DDBJ databases">
        <title>Bacillus suaedae sp. nov., isolated from Suaeda aralocaspica.</title>
        <authorList>
            <person name="Lei R.F.R."/>
        </authorList>
    </citation>
    <scope>NUCLEOTIDE SEQUENCE</scope>
    <source>
        <strain evidence="2">YZJH907-2</strain>
    </source>
</reference>
<name>A0A940WRG4_9BACI</name>
<dbReference type="RefSeq" id="WP_210596839.1">
    <property type="nucleotide sequence ID" value="NZ_JAGKSQ010000003.1"/>
</dbReference>
<evidence type="ECO:0000256" key="1">
    <source>
        <dbReference type="SAM" id="Coils"/>
    </source>
</evidence>
<dbReference type="SUPFAM" id="SSF58100">
    <property type="entry name" value="Bacterial hemolysins"/>
    <property type="match status" value="1"/>
</dbReference>
<dbReference type="AlphaFoldDB" id="A0A940WRG4"/>